<dbReference type="EMBL" id="AZGF01000034">
    <property type="protein sequence ID" value="KRM09876.1"/>
    <property type="molecule type" value="Genomic_DNA"/>
</dbReference>
<evidence type="ECO:0000256" key="2">
    <source>
        <dbReference type="PROSITE-ProRule" id="PRU00335"/>
    </source>
</evidence>
<dbReference type="Pfam" id="PF00440">
    <property type="entry name" value="TetR_N"/>
    <property type="match status" value="1"/>
</dbReference>
<dbReference type="RefSeq" id="WP_010622470.1">
    <property type="nucleotide sequence ID" value="NZ_AZGF01000034.1"/>
</dbReference>
<name>A0A0R1W1W6_9LACO</name>
<dbReference type="InterPro" id="IPR036271">
    <property type="entry name" value="Tet_transcr_reg_TetR-rel_C_sf"/>
</dbReference>
<dbReference type="PROSITE" id="PS50977">
    <property type="entry name" value="HTH_TETR_2"/>
    <property type="match status" value="1"/>
</dbReference>
<dbReference type="InterPro" id="IPR050109">
    <property type="entry name" value="HTH-type_TetR-like_transc_reg"/>
</dbReference>
<comment type="caution">
    <text evidence="4">The sequence shown here is derived from an EMBL/GenBank/DDBJ whole genome shotgun (WGS) entry which is preliminary data.</text>
</comment>
<dbReference type="Gene3D" id="1.10.357.10">
    <property type="entry name" value="Tetracycline Repressor, domain 2"/>
    <property type="match status" value="1"/>
</dbReference>
<keyword evidence="5" id="KW-1185">Reference proteome</keyword>
<dbReference type="AlphaFoldDB" id="A0A0R1W1W6"/>
<dbReference type="OrthoDB" id="9780824at2"/>
<evidence type="ECO:0000313" key="4">
    <source>
        <dbReference type="EMBL" id="KRM09876.1"/>
    </source>
</evidence>
<evidence type="ECO:0000256" key="1">
    <source>
        <dbReference type="ARBA" id="ARBA00023125"/>
    </source>
</evidence>
<protein>
    <submittedName>
        <fullName evidence="4">TetR family transcriptional regulator</fullName>
    </submittedName>
</protein>
<accession>A0A0R1W1W6</accession>
<feature type="domain" description="HTH tetR-type" evidence="3">
    <location>
        <begin position="20"/>
        <end position="80"/>
    </location>
</feature>
<dbReference type="GO" id="GO:0006355">
    <property type="term" value="P:regulation of DNA-templated transcription"/>
    <property type="evidence" value="ECO:0007669"/>
    <property type="project" value="UniProtKB-ARBA"/>
</dbReference>
<dbReference type="PRINTS" id="PR00455">
    <property type="entry name" value="HTHTETR"/>
</dbReference>
<dbReference type="InterPro" id="IPR001647">
    <property type="entry name" value="HTH_TetR"/>
</dbReference>
<dbReference type="SUPFAM" id="SSF48498">
    <property type="entry name" value="Tetracyclin repressor-like, C-terminal domain"/>
    <property type="match status" value="1"/>
</dbReference>
<dbReference type="SUPFAM" id="SSF46689">
    <property type="entry name" value="Homeodomain-like"/>
    <property type="match status" value="1"/>
</dbReference>
<dbReference type="Proteomes" id="UP000051820">
    <property type="component" value="Unassembled WGS sequence"/>
</dbReference>
<dbReference type="InterPro" id="IPR009057">
    <property type="entry name" value="Homeodomain-like_sf"/>
</dbReference>
<feature type="DNA-binding region" description="H-T-H motif" evidence="2">
    <location>
        <begin position="43"/>
        <end position="62"/>
    </location>
</feature>
<dbReference type="GO" id="GO:0003677">
    <property type="term" value="F:DNA binding"/>
    <property type="evidence" value="ECO:0007669"/>
    <property type="project" value="UniProtKB-UniRule"/>
</dbReference>
<dbReference type="PANTHER" id="PTHR30055:SF222">
    <property type="entry name" value="REGULATORY PROTEIN"/>
    <property type="match status" value="1"/>
</dbReference>
<evidence type="ECO:0000259" key="3">
    <source>
        <dbReference type="PROSITE" id="PS50977"/>
    </source>
</evidence>
<evidence type="ECO:0000313" key="5">
    <source>
        <dbReference type="Proteomes" id="UP000051820"/>
    </source>
</evidence>
<reference evidence="4 5" key="1">
    <citation type="journal article" date="2015" name="Genome Announc.">
        <title>Expanding the biotechnology potential of lactobacilli through comparative genomics of 213 strains and associated genera.</title>
        <authorList>
            <person name="Sun Z."/>
            <person name="Harris H.M."/>
            <person name="McCann A."/>
            <person name="Guo C."/>
            <person name="Argimon S."/>
            <person name="Zhang W."/>
            <person name="Yang X."/>
            <person name="Jeffery I.B."/>
            <person name="Cooney J.C."/>
            <person name="Kagawa T.F."/>
            <person name="Liu W."/>
            <person name="Song Y."/>
            <person name="Salvetti E."/>
            <person name="Wrobel A."/>
            <person name="Rasinkangas P."/>
            <person name="Parkhill J."/>
            <person name="Rea M.C."/>
            <person name="O'Sullivan O."/>
            <person name="Ritari J."/>
            <person name="Douillard F.P."/>
            <person name="Paul Ross R."/>
            <person name="Yang R."/>
            <person name="Briner A.E."/>
            <person name="Felis G.E."/>
            <person name="de Vos W.M."/>
            <person name="Barrangou R."/>
            <person name="Klaenhammer T.R."/>
            <person name="Caufield P.W."/>
            <person name="Cui Y."/>
            <person name="Zhang H."/>
            <person name="O'Toole P.W."/>
        </authorList>
    </citation>
    <scope>NUCLEOTIDE SEQUENCE [LARGE SCALE GENOMIC DNA]</scope>
    <source>
        <strain evidence="4 5">DSM 5007</strain>
    </source>
</reference>
<organism evidence="4 5">
    <name type="scientific">Paucilactobacillus suebicus DSM 5007 = KCTC 3549</name>
    <dbReference type="NCBI Taxonomy" id="1423807"/>
    <lineage>
        <taxon>Bacteria</taxon>
        <taxon>Bacillati</taxon>
        <taxon>Bacillota</taxon>
        <taxon>Bacilli</taxon>
        <taxon>Lactobacillales</taxon>
        <taxon>Lactobacillaceae</taxon>
        <taxon>Paucilactobacillus</taxon>
    </lineage>
</organism>
<proteinExistence type="predicted"/>
<gene>
    <name evidence="4" type="ORF">FD16_GL001538</name>
</gene>
<dbReference type="PANTHER" id="PTHR30055">
    <property type="entry name" value="HTH-TYPE TRANSCRIPTIONAL REGULATOR RUTR"/>
    <property type="match status" value="1"/>
</dbReference>
<dbReference type="STRING" id="1423807.FD16_GL001538"/>
<sequence>MAINNVEALFAESLNELELTKKQKSVLRASLTLFSEQGFDRTSTSDIARVAGVSEGTVYKQFKTKEGILKALLGPFIQQVLPKAAGEFLDTFANTNVPDFETFLRRIVADRLTFFETNKLQLKIFIQEILSNSDMAATFINKTVGGAITRITAVMKFYQQKNEIVDWDPVRIVRYIMSTMLGYALPNLIQPDKKLNIEQSTDEVVEFIMRGIGIKKS</sequence>
<keyword evidence="1 2" id="KW-0238">DNA-binding</keyword>
<dbReference type="PATRIC" id="fig|1423807.3.peg.1576"/>
<dbReference type="eggNOG" id="COG1309">
    <property type="taxonomic scope" value="Bacteria"/>
</dbReference>
<dbReference type="Gene3D" id="1.10.10.60">
    <property type="entry name" value="Homeodomain-like"/>
    <property type="match status" value="1"/>
</dbReference>